<evidence type="ECO:0000259" key="5">
    <source>
        <dbReference type="PROSITE" id="PS50932"/>
    </source>
</evidence>
<dbReference type="Proteomes" id="UP001220964">
    <property type="component" value="Unassembled WGS sequence"/>
</dbReference>
<dbReference type="SUPFAM" id="SSF47413">
    <property type="entry name" value="lambda repressor-like DNA-binding domains"/>
    <property type="match status" value="1"/>
</dbReference>
<dbReference type="PROSITE" id="PS50932">
    <property type="entry name" value="HTH_LACI_2"/>
    <property type="match status" value="1"/>
</dbReference>
<evidence type="ECO:0000256" key="4">
    <source>
        <dbReference type="ARBA" id="ARBA00023163"/>
    </source>
</evidence>
<keyword evidence="3 6" id="KW-0238">DNA-binding</keyword>
<organism evidence="6 7">
    <name type="scientific">Psychromarinibacter sediminicola</name>
    <dbReference type="NCBI Taxonomy" id="3033385"/>
    <lineage>
        <taxon>Bacteria</taxon>
        <taxon>Pseudomonadati</taxon>
        <taxon>Pseudomonadota</taxon>
        <taxon>Alphaproteobacteria</taxon>
        <taxon>Rhodobacterales</taxon>
        <taxon>Paracoccaceae</taxon>
        <taxon>Psychromarinibacter</taxon>
    </lineage>
</organism>
<dbReference type="SUPFAM" id="SSF53822">
    <property type="entry name" value="Periplasmic binding protein-like I"/>
    <property type="match status" value="1"/>
</dbReference>
<keyword evidence="4" id="KW-0804">Transcription</keyword>
<evidence type="ECO:0000313" key="7">
    <source>
        <dbReference type="Proteomes" id="UP001220964"/>
    </source>
</evidence>
<dbReference type="InterPro" id="IPR028082">
    <property type="entry name" value="Peripla_BP_I"/>
</dbReference>
<dbReference type="CDD" id="cd01392">
    <property type="entry name" value="HTH_LacI"/>
    <property type="match status" value="1"/>
</dbReference>
<dbReference type="Gene3D" id="1.10.260.40">
    <property type="entry name" value="lambda repressor-like DNA-binding domains"/>
    <property type="match status" value="1"/>
</dbReference>
<dbReference type="GO" id="GO:0000976">
    <property type="term" value="F:transcription cis-regulatory region binding"/>
    <property type="evidence" value="ECO:0007669"/>
    <property type="project" value="TreeGrafter"/>
</dbReference>
<reference evidence="6" key="1">
    <citation type="submission" date="2023-03" db="EMBL/GenBank/DDBJ databases">
        <title>Multiphase analysis and comparison of six strains from genera Psychromarinibacter, Lutimaribacter, and Maritimibacter, including a novel species: Psychromarinibacter sediminicola sp. nov.</title>
        <authorList>
            <person name="Wang Y.-H."/>
            <person name="Ye M.-Q."/>
            <person name="Du Z.-J."/>
        </authorList>
    </citation>
    <scope>NUCLEOTIDE SEQUENCE</scope>
    <source>
        <strain evidence="6">C21-152</strain>
    </source>
</reference>
<dbReference type="GO" id="GO:0003700">
    <property type="term" value="F:DNA-binding transcription factor activity"/>
    <property type="evidence" value="ECO:0007669"/>
    <property type="project" value="TreeGrafter"/>
</dbReference>
<evidence type="ECO:0000256" key="1">
    <source>
        <dbReference type="ARBA" id="ARBA00022491"/>
    </source>
</evidence>
<keyword evidence="2" id="KW-0805">Transcription regulation</keyword>
<accession>A0AAE3NWI8</accession>
<dbReference type="InterPro" id="IPR010982">
    <property type="entry name" value="Lambda_DNA-bd_dom_sf"/>
</dbReference>
<evidence type="ECO:0000313" key="6">
    <source>
        <dbReference type="EMBL" id="MDF0601937.1"/>
    </source>
</evidence>
<dbReference type="PROSITE" id="PS00356">
    <property type="entry name" value="HTH_LACI_1"/>
    <property type="match status" value="1"/>
</dbReference>
<evidence type="ECO:0000256" key="2">
    <source>
        <dbReference type="ARBA" id="ARBA00023015"/>
    </source>
</evidence>
<sequence length="335" mass="35817">MGKRATIRDVAERAGVSKSTVSLVLHDSPLVRAETKAAVADAIRELNYVRNRAAAALRSANSGRIGIVVNDLATPFVTDFVVAAQAALMRRGLAPIVGSAGEDAETEDRAVRLALEHDIAGLLIAPCHGAGLPVFDTILAAGIPAMQVLRQSDDRLDRLPFHSMDYAIGSHLAAQHLLDQGLRRIAFVGGHSGHQIAWERASGYRDIMQVHGQRPLVIEGDASRDFGRAAMARIAREHPEAEAAICIDDRVALGMLGAAGAARRTVGRDFWIVGFDDIPECATADPPLSSVHCDVARLAERSVAALLGWIDTGNRPDEFTREPVQLKVRASSTVA</sequence>
<dbReference type="EMBL" id="JARGYC010000038">
    <property type="protein sequence ID" value="MDF0601937.1"/>
    <property type="molecule type" value="Genomic_DNA"/>
</dbReference>
<dbReference type="Pfam" id="PF13377">
    <property type="entry name" value="Peripla_BP_3"/>
    <property type="match status" value="1"/>
</dbReference>
<keyword evidence="7" id="KW-1185">Reference proteome</keyword>
<dbReference type="Pfam" id="PF00356">
    <property type="entry name" value="LacI"/>
    <property type="match status" value="1"/>
</dbReference>
<comment type="caution">
    <text evidence="6">The sequence shown here is derived from an EMBL/GenBank/DDBJ whole genome shotgun (WGS) entry which is preliminary data.</text>
</comment>
<dbReference type="Gene3D" id="3.40.50.2300">
    <property type="match status" value="2"/>
</dbReference>
<protein>
    <submittedName>
        <fullName evidence="6">LacI family DNA-binding transcriptional regulator</fullName>
    </submittedName>
</protein>
<dbReference type="PANTHER" id="PTHR30146">
    <property type="entry name" value="LACI-RELATED TRANSCRIPTIONAL REPRESSOR"/>
    <property type="match status" value="1"/>
</dbReference>
<dbReference type="AlphaFoldDB" id="A0AAE3NWI8"/>
<dbReference type="InterPro" id="IPR046335">
    <property type="entry name" value="LacI/GalR-like_sensor"/>
</dbReference>
<feature type="domain" description="HTH lacI-type" evidence="5">
    <location>
        <begin position="5"/>
        <end position="59"/>
    </location>
</feature>
<keyword evidence="1" id="KW-0678">Repressor</keyword>
<name>A0AAE3NWI8_9RHOB</name>
<evidence type="ECO:0000256" key="3">
    <source>
        <dbReference type="ARBA" id="ARBA00023125"/>
    </source>
</evidence>
<proteinExistence type="predicted"/>
<dbReference type="InterPro" id="IPR000843">
    <property type="entry name" value="HTH_LacI"/>
</dbReference>
<dbReference type="RefSeq" id="WP_275568075.1">
    <property type="nucleotide sequence ID" value="NZ_JARGYC010000038.1"/>
</dbReference>
<dbReference type="PANTHER" id="PTHR30146:SF148">
    <property type="entry name" value="HTH-TYPE TRANSCRIPTIONAL REPRESSOR PURR-RELATED"/>
    <property type="match status" value="1"/>
</dbReference>
<gene>
    <name evidence="6" type="ORF">P1J78_14425</name>
</gene>
<dbReference type="SMART" id="SM00354">
    <property type="entry name" value="HTH_LACI"/>
    <property type="match status" value="1"/>
</dbReference>